<dbReference type="Gene3D" id="3.90.1150.10">
    <property type="entry name" value="Aspartate Aminotransferase, domain 1"/>
    <property type="match status" value="1"/>
</dbReference>
<comment type="similarity">
    <text evidence="1">Belongs to the DegT/DnrJ/EryC1 family.</text>
</comment>
<dbReference type="CDD" id="cd00616">
    <property type="entry name" value="AHBA_syn"/>
    <property type="match status" value="1"/>
</dbReference>
<dbReference type="Pfam" id="PF01041">
    <property type="entry name" value="DegT_DnrJ_EryC1"/>
    <property type="match status" value="1"/>
</dbReference>
<comment type="caution">
    <text evidence="2">The sequence shown here is derived from an EMBL/GenBank/DDBJ whole genome shotgun (WGS) entry which is preliminary data.</text>
</comment>
<dbReference type="Gene3D" id="3.40.640.10">
    <property type="entry name" value="Type I PLP-dependent aspartate aminotransferase-like (Major domain)"/>
    <property type="match status" value="1"/>
</dbReference>
<dbReference type="RefSeq" id="WP_209975236.1">
    <property type="nucleotide sequence ID" value="NZ_JAGGLB010000018.1"/>
</dbReference>
<dbReference type="EMBL" id="JAGGLB010000018">
    <property type="protein sequence ID" value="MBP1993415.1"/>
    <property type="molecule type" value="Genomic_DNA"/>
</dbReference>
<organism evidence="2 3">
    <name type="scientific">Paenibacillus eucommiae</name>
    <dbReference type="NCBI Taxonomy" id="1355755"/>
    <lineage>
        <taxon>Bacteria</taxon>
        <taxon>Bacillati</taxon>
        <taxon>Bacillota</taxon>
        <taxon>Bacilli</taxon>
        <taxon>Bacillales</taxon>
        <taxon>Paenibacillaceae</taxon>
        <taxon>Paenibacillus</taxon>
    </lineage>
</organism>
<sequence>MTDIQKLALFGGKKAVTQESGNLFTWPIITQEDEEAALDVLRRGAMSGTDVTMAFEEDYSKWLDVKYALGFNTGTASLQGAMFGCGVGVGDEIICPSMTYWATCLQAFSLGATVVFADINPFTLCLDPNDIEHRITDRTKAIVVVHFLGYPADMDPILEIARKHNLKVIEDVSHAHGGVYKGRKLGTIGNVGAMSLMTGKALAIGEGGILVTDDRDIYERAVALGHYERYGSQTENEQLRPYQGLPLGGYKYRMHQVSSAVGRVQLRHYDERNVEIGRAMNYFWDLLEGVPGLIAHRTDKESGSLNGGWYAPHAHYVPEELEGLSVTRFCEAVRAEGLTSCMPGCYTPLHLHPLFTQADVYGHGKPTRIANTERDVRQYKGDLPVSEGLSARLCEVPWFKHYRPEVIEEYANAYRKVALNYKELLQDDRGNSSEHGNWKLFTQKQNS</sequence>
<protein>
    <submittedName>
        <fullName evidence="2">dTDP-4-amino-4,6-dideoxygalactose transaminase</fullName>
    </submittedName>
</protein>
<reference evidence="2 3" key="1">
    <citation type="submission" date="2021-03" db="EMBL/GenBank/DDBJ databases">
        <title>Genomic Encyclopedia of Type Strains, Phase IV (KMG-IV): sequencing the most valuable type-strain genomes for metagenomic binning, comparative biology and taxonomic classification.</title>
        <authorList>
            <person name="Goeker M."/>
        </authorList>
    </citation>
    <scope>NUCLEOTIDE SEQUENCE [LARGE SCALE GENOMIC DNA]</scope>
    <source>
        <strain evidence="2 3">DSM 26048</strain>
    </source>
</reference>
<dbReference type="PIRSF" id="PIRSF000390">
    <property type="entry name" value="PLP_StrS"/>
    <property type="match status" value="1"/>
</dbReference>
<evidence type="ECO:0000313" key="2">
    <source>
        <dbReference type="EMBL" id="MBP1993415.1"/>
    </source>
</evidence>
<evidence type="ECO:0000313" key="3">
    <source>
        <dbReference type="Proteomes" id="UP001519287"/>
    </source>
</evidence>
<dbReference type="InterPro" id="IPR015421">
    <property type="entry name" value="PyrdxlP-dep_Trfase_major"/>
</dbReference>
<evidence type="ECO:0000256" key="1">
    <source>
        <dbReference type="RuleBase" id="RU004508"/>
    </source>
</evidence>
<dbReference type="InterPro" id="IPR000653">
    <property type="entry name" value="DegT/StrS_aminotransferase"/>
</dbReference>
<dbReference type="SUPFAM" id="SSF53383">
    <property type="entry name" value="PLP-dependent transferases"/>
    <property type="match status" value="1"/>
</dbReference>
<dbReference type="InterPro" id="IPR015422">
    <property type="entry name" value="PyrdxlP-dep_Trfase_small"/>
</dbReference>
<keyword evidence="1" id="KW-0663">Pyridoxal phosphate</keyword>
<dbReference type="Proteomes" id="UP001519287">
    <property type="component" value="Unassembled WGS sequence"/>
</dbReference>
<accession>A0ABS4J278</accession>
<dbReference type="PANTHER" id="PTHR30244">
    <property type="entry name" value="TRANSAMINASE"/>
    <property type="match status" value="1"/>
</dbReference>
<proteinExistence type="inferred from homology"/>
<dbReference type="PANTHER" id="PTHR30244:SF34">
    <property type="entry name" value="DTDP-4-AMINO-4,6-DIDEOXYGALACTOSE TRANSAMINASE"/>
    <property type="match status" value="1"/>
</dbReference>
<gene>
    <name evidence="2" type="ORF">J2Z66_005036</name>
</gene>
<name>A0ABS4J278_9BACL</name>
<dbReference type="InterPro" id="IPR015424">
    <property type="entry name" value="PyrdxlP-dep_Trfase"/>
</dbReference>
<keyword evidence="3" id="KW-1185">Reference proteome</keyword>